<evidence type="ECO:0000313" key="2">
    <source>
        <dbReference type="Ensembl" id="ENSCMMP00000002734.1"/>
    </source>
</evidence>
<reference evidence="2" key="1">
    <citation type="submission" date="2018-09" db="EMBL/GenBank/DDBJ databases">
        <title>Common duck and Muscovy duck high density SNP chip.</title>
        <authorList>
            <person name="Vignal A."/>
            <person name="Thebault N."/>
            <person name="Warren W.C."/>
        </authorList>
    </citation>
    <scope>NUCLEOTIDE SEQUENCE [LARGE SCALE GENOMIC DNA]</scope>
</reference>
<evidence type="ECO:0000256" key="1">
    <source>
        <dbReference type="SAM" id="MobiDB-lite"/>
    </source>
</evidence>
<organism evidence="2 3">
    <name type="scientific">Cairina moschata</name>
    <name type="common">Muscovy duck</name>
    <dbReference type="NCBI Taxonomy" id="8855"/>
    <lineage>
        <taxon>Eukaryota</taxon>
        <taxon>Metazoa</taxon>
        <taxon>Chordata</taxon>
        <taxon>Craniata</taxon>
        <taxon>Vertebrata</taxon>
        <taxon>Euteleostomi</taxon>
        <taxon>Archelosauria</taxon>
        <taxon>Archosauria</taxon>
        <taxon>Dinosauria</taxon>
        <taxon>Saurischia</taxon>
        <taxon>Theropoda</taxon>
        <taxon>Coelurosauria</taxon>
        <taxon>Aves</taxon>
        <taxon>Neognathae</taxon>
        <taxon>Galloanserae</taxon>
        <taxon>Anseriformes</taxon>
        <taxon>Anatidae</taxon>
        <taxon>Anatinae</taxon>
        <taxon>Cairina</taxon>
    </lineage>
</organism>
<feature type="region of interest" description="Disordered" evidence="1">
    <location>
        <begin position="34"/>
        <end position="61"/>
    </location>
</feature>
<reference evidence="2" key="2">
    <citation type="submission" date="2025-08" db="UniProtKB">
        <authorList>
            <consortium name="Ensembl"/>
        </authorList>
    </citation>
    <scope>IDENTIFICATION</scope>
</reference>
<dbReference type="Proteomes" id="UP000694556">
    <property type="component" value="Chromosome 2"/>
</dbReference>
<accession>A0A8C3BAP8</accession>
<keyword evidence="3" id="KW-1185">Reference proteome</keyword>
<dbReference type="Ensembl" id="ENSCMMT00000003067.1">
    <property type="protein sequence ID" value="ENSCMMP00000002734.1"/>
    <property type="gene ID" value="ENSCMMG00000001786.1"/>
</dbReference>
<dbReference type="AlphaFoldDB" id="A0A8C3BAP8"/>
<evidence type="ECO:0000313" key="3">
    <source>
        <dbReference type="Proteomes" id="UP000694556"/>
    </source>
</evidence>
<reference evidence="2" key="3">
    <citation type="submission" date="2025-09" db="UniProtKB">
        <authorList>
            <consortium name="Ensembl"/>
        </authorList>
    </citation>
    <scope>IDENTIFICATION</scope>
</reference>
<protein>
    <submittedName>
        <fullName evidence="2">Uncharacterized protein</fullName>
    </submittedName>
</protein>
<name>A0A8C3BAP8_CAIMO</name>
<proteinExistence type="predicted"/>
<sequence>MASLYQRFSGKINTSRSFPVPPEASHLLGAQCSEEDGAAGKTPRPLQQESSRPRFQYQPRSDCEEEDVSAGLARVWVGSVSGAPRGVRVCSPPGLRRCYERSWRFLSLLSVCLSSSSSPEVLGTVRDRARAEPSRACPPRCFPAPLTSLLVRLSSAAEQGWGARGQHVWEQRGQAPRISLRASRHGFFFFFFFLLS</sequence>
<feature type="region of interest" description="Disordered" evidence="1">
    <location>
        <begin position="1"/>
        <end position="20"/>
    </location>
</feature>